<dbReference type="GO" id="GO:0003677">
    <property type="term" value="F:DNA binding"/>
    <property type="evidence" value="ECO:0007669"/>
    <property type="project" value="InterPro"/>
</dbReference>
<name>A0AAP9NMQ3_9GAMM</name>
<dbReference type="Pfam" id="PF01381">
    <property type="entry name" value="HTH_3"/>
    <property type="match status" value="1"/>
</dbReference>
<reference evidence="2 3" key="1">
    <citation type="submission" date="2019-12" db="EMBL/GenBank/DDBJ databases">
        <title>Genome sequencing and assembly of endphytes of Porphyra tenera.</title>
        <authorList>
            <person name="Park J.M."/>
            <person name="Shin R."/>
            <person name="Jo S.H."/>
        </authorList>
    </citation>
    <scope>NUCLEOTIDE SEQUENCE [LARGE SCALE GENOMIC DNA]</scope>
    <source>
        <strain evidence="2 3">GPM3</strain>
    </source>
</reference>
<evidence type="ECO:0000313" key="2">
    <source>
        <dbReference type="EMBL" id="QKS24712.1"/>
    </source>
</evidence>
<dbReference type="SUPFAM" id="SSF47413">
    <property type="entry name" value="lambda repressor-like DNA-binding domains"/>
    <property type="match status" value="1"/>
</dbReference>
<dbReference type="EMBL" id="CP054580">
    <property type="protein sequence ID" value="QKS24712.1"/>
    <property type="molecule type" value="Genomic_DNA"/>
</dbReference>
<dbReference type="InterPro" id="IPR001387">
    <property type="entry name" value="Cro/C1-type_HTH"/>
</dbReference>
<organism evidence="2 3">
    <name type="scientific">Vreelandella titanicae</name>
    <dbReference type="NCBI Taxonomy" id="664683"/>
    <lineage>
        <taxon>Bacteria</taxon>
        <taxon>Pseudomonadati</taxon>
        <taxon>Pseudomonadota</taxon>
        <taxon>Gammaproteobacteria</taxon>
        <taxon>Oceanospirillales</taxon>
        <taxon>Halomonadaceae</taxon>
        <taxon>Vreelandella</taxon>
    </lineage>
</organism>
<evidence type="ECO:0000259" key="1">
    <source>
        <dbReference type="PROSITE" id="PS50943"/>
    </source>
</evidence>
<sequence length="89" mass="10094">MGEIREVREVQGLGRQAFCDMRGVPKQTLINVENGRNEPSFKVMKKIVDAFPQYTMWLMHEGVNEEAGQISPQIEKARADLKKTGTDTN</sequence>
<accession>A0AAP9NMQ3</accession>
<keyword evidence="3" id="KW-1185">Reference proteome</keyword>
<dbReference type="SMART" id="SM00530">
    <property type="entry name" value="HTH_XRE"/>
    <property type="match status" value="1"/>
</dbReference>
<dbReference type="PROSITE" id="PS50943">
    <property type="entry name" value="HTH_CROC1"/>
    <property type="match status" value="1"/>
</dbReference>
<dbReference type="Gene3D" id="1.10.260.40">
    <property type="entry name" value="lambda repressor-like DNA-binding domains"/>
    <property type="match status" value="1"/>
</dbReference>
<dbReference type="CDD" id="cd00093">
    <property type="entry name" value="HTH_XRE"/>
    <property type="match status" value="1"/>
</dbReference>
<dbReference type="Proteomes" id="UP000509761">
    <property type="component" value="Chromosome"/>
</dbReference>
<dbReference type="InterPro" id="IPR010982">
    <property type="entry name" value="Lambda_DNA-bd_dom_sf"/>
</dbReference>
<proteinExistence type="predicted"/>
<feature type="domain" description="HTH cro/C1-type" evidence="1">
    <location>
        <begin position="4"/>
        <end position="51"/>
    </location>
</feature>
<protein>
    <recommendedName>
        <fullName evidence="1">HTH cro/C1-type domain-containing protein</fullName>
    </recommendedName>
</protein>
<dbReference type="AlphaFoldDB" id="A0AAP9NMQ3"/>
<evidence type="ECO:0000313" key="3">
    <source>
        <dbReference type="Proteomes" id="UP000509761"/>
    </source>
</evidence>
<gene>
    <name evidence="2" type="ORF">FX987_02494</name>
</gene>